<evidence type="ECO:0000256" key="3">
    <source>
        <dbReference type="ARBA" id="ARBA00023163"/>
    </source>
</evidence>
<evidence type="ECO:0000256" key="1">
    <source>
        <dbReference type="ARBA" id="ARBA00023015"/>
    </source>
</evidence>
<dbReference type="Proteomes" id="UP001610446">
    <property type="component" value="Unassembled WGS sequence"/>
</dbReference>
<protein>
    <recommendedName>
        <fullName evidence="6">Zn(2)-C6 fungal-type domain-containing protein</fullName>
    </recommendedName>
</protein>
<feature type="domain" description="Zn(2)-C6 fungal-type" evidence="6">
    <location>
        <begin position="9"/>
        <end position="40"/>
    </location>
</feature>
<evidence type="ECO:0000256" key="5">
    <source>
        <dbReference type="SAM" id="MobiDB-lite"/>
    </source>
</evidence>
<dbReference type="SMART" id="SM00066">
    <property type="entry name" value="GAL4"/>
    <property type="match status" value="1"/>
</dbReference>
<dbReference type="PROSITE" id="PS50048">
    <property type="entry name" value="ZN2_CY6_FUNGAL_2"/>
    <property type="match status" value="1"/>
</dbReference>
<gene>
    <name evidence="7" type="ORF">BJY01DRAFT_41156</name>
</gene>
<dbReference type="CDD" id="cd00067">
    <property type="entry name" value="GAL4"/>
    <property type="match status" value="1"/>
</dbReference>
<evidence type="ECO:0000313" key="7">
    <source>
        <dbReference type="EMBL" id="KAL2837714.1"/>
    </source>
</evidence>
<keyword evidence="8" id="KW-1185">Reference proteome</keyword>
<dbReference type="Pfam" id="PF00172">
    <property type="entry name" value="Zn_clus"/>
    <property type="match status" value="1"/>
</dbReference>
<organism evidence="7 8">
    <name type="scientific">Aspergillus pseudoustus</name>
    <dbReference type="NCBI Taxonomy" id="1810923"/>
    <lineage>
        <taxon>Eukaryota</taxon>
        <taxon>Fungi</taxon>
        <taxon>Dikarya</taxon>
        <taxon>Ascomycota</taxon>
        <taxon>Pezizomycotina</taxon>
        <taxon>Eurotiomycetes</taxon>
        <taxon>Eurotiomycetidae</taxon>
        <taxon>Eurotiales</taxon>
        <taxon>Aspergillaceae</taxon>
        <taxon>Aspergillus</taxon>
        <taxon>Aspergillus subgen. Nidulantes</taxon>
    </lineage>
</organism>
<dbReference type="InterPro" id="IPR001138">
    <property type="entry name" value="Zn2Cys6_DnaBD"/>
</dbReference>
<keyword evidence="3" id="KW-0804">Transcription</keyword>
<keyword evidence="1" id="KW-0805">Transcription regulation</keyword>
<reference evidence="7 8" key="1">
    <citation type="submission" date="2024-07" db="EMBL/GenBank/DDBJ databases">
        <title>Section-level genome sequencing and comparative genomics of Aspergillus sections Usti and Cavernicolus.</title>
        <authorList>
            <consortium name="Lawrence Berkeley National Laboratory"/>
            <person name="Nybo J.L."/>
            <person name="Vesth T.C."/>
            <person name="Theobald S."/>
            <person name="Frisvad J.C."/>
            <person name="Larsen T.O."/>
            <person name="Kjaerboelling I."/>
            <person name="Rothschild-Mancinelli K."/>
            <person name="Lyhne E.K."/>
            <person name="Kogle M.E."/>
            <person name="Barry K."/>
            <person name="Clum A."/>
            <person name="Na H."/>
            <person name="Ledsgaard L."/>
            <person name="Lin J."/>
            <person name="Lipzen A."/>
            <person name="Kuo A."/>
            <person name="Riley R."/>
            <person name="Mondo S."/>
            <person name="Labutti K."/>
            <person name="Haridas S."/>
            <person name="Pangalinan J."/>
            <person name="Salamov A.A."/>
            <person name="Simmons B.A."/>
            <person name="Magnuson J.K."/>
            <person name="Chen J."/>
            <person name="Drula E."/>
            <person name="Henrissat B."/>
            <person name="Wiebenga A."/>
            <person name="Lubbers R.J."/>
            <person name="Gomes A.C."/>
            <person name="Makela M.R."/>
            <person name="Stajich J."/>
            <person name="Grigoriev I.V."/>
            <person name="Mortensen U.H."/>
            <person name="De Vries R.P."/>
            <person name="Baker S.E."/>
            <person name="Andersen M.R."/>
        </authorList>
    </citation>
    <scope>NUCLEOTIDE SEQUENCE [LARGE SCALE GENOMIC DNA]</scope>
    <source>
        <strain evidence="7 8">CBS 123904</strain>
    </source>
</reference>
<evidence type="ECO:0000256" key="4">
    <source>
        <dbReference type="ARBA" id="ARBA00023242"/>
    </source>
</evidence>
<evidence type="ECO:0000259" key="6">
    <source>
        <dbReference type="PROSITE" id="PS50048"/>
    </source>
</evidence>
<dbReference type="SUPFAM" id="SSF57701">
    <property type="entry name" value="Zn2/Cys6 DNA-binding domain"/>
    <property type="match status" value="1"/>
</dbReference>
<dbReference type="EMBL" id="JBFXLU010000156">
    <property type="protein sequence ID" value="KAL2837714.1"/>
    <property type="molecule type" value="Genomic_DNA"/>
</dbReference>
<accession>A0ABR4JCC3</accession>
<feature type="compositionally biased region" description="Polar residues" evidence="5">
    <location>
        <begin position="60"/>
        <end position="70"/>
    </location>
</feature>
<proteinExistence type="predicted"/>
<evidence type="ECO:0000313" key="8">
    <source>
        <dbReference type="Proteomes" id="UP001610446"/>
    </source>
</evidence>
<dbReference type="InterPro" id="IPR036864">
    <property type="entry name" value="Zn2-C6_fun-type_DNA-bd_sf"/>
</dbReference>
<sequence>MARPDQRHACDRCHGQKLRCIHTDTGPCLRCTKAKATCIWSQPVRSNRPKKQDRVVSGSPFASRQPTNQNISPTISVLGVSDSQGSTPVDINLDLLQAQFTPDPAWPLPSGRYPSPTSHKLDHHNVAQTEGGIEATPDWMWPTVTDGPIQAAAPVDWQQAFNREWTMMVSQNPIDVTETPPELPASSTVEAPQTACPLATIRELSQLNIDLYSHQASVPIPPASLEEPITWKDKDFAIDRTFALSQRLIKLVNGQYPRYLETARGQTVESTLASTAPEPQIDQGSCLLILSCYTRLIETYDRIFANMQGCLDRSSVTAPEDYVSMPNVQIGSFSLPHSSSLQIVLILQLARELLNRMGEVIRAVQPDKKAGHIDTAAPELTTGSQLLSSTLGTVSAEEDRLMKRITKLRTTLIALNIL</sequence>
<evidence type="ECO:0000256" key="2">
    <source>
        <dbReference type="ARBA" id="ARBA00023125"/>
    </source>
</evidence>
<feature type="region of interest" description="Disordered" evidence="5">
    <location>
        <begin position="45"/>
        <end position="70"/>
    </location>
</feature>
<comment type="caution">
    <text evidence="7">The sequence shown here is derived from an EMBL/GenBank/DDBJ whole genome shotgun (WGS) entry which is preliminary data.</text>
</comment>
<keyword evidence="4" id="KW-0539">Nucleus</keyword>
<dbReference type="Gene3D" id="4.10.240.10">
    <property type="entry name" value="Zn(2)-C6 fungal-type DNA-binding domain"/>
    <property type="match status" value="1"/>
</dbReference>
<name>A0ABR4JCC3_9EURO</name>
<dbReference type="PROSITE" id="PS00463">
    <property type="entry name" value="ZN2_CY6_FUNGAL_1"/>
    <property type="match status" value="1"/>
</dbReference>
<keyword evidence="2" id="KW-0238">DNA-binding</keyword>